<sequence>MPGQDVIMPPDDILKLIEKTAEFVAANGSAVEMKVWEAQKTNPKFSFLRPGDPFRKFYEQKIYEYAEKLEQDEEFEEIEEQFEEAPTTEIKAPEVNPFYVKHPTIAKVDMDIIKLAAQFVARNGRNFWMGLTERESKNPQFDFLKPNHALFNYFTSLIEAYSRCILPRLDDIKSLQKNVADRGSILQRCMDRFQFERNQIKSQKSKEEMEEEERQQMAMIDWHDFVVVETIELREEEELPAPIDLNIVHTLGSRPFMQDIEQNVRKQITESLEESAKRAKEALGAGRERAKKSEIDTGAATDISNYTQKCEKCGEMIPIDLYDEHIKLELLDPKYKKEREAARIKEKDHVFAANSEIYQNLKNMMKNRAEAMGDFEENKEEPGEISAAKQRNELTAMSSANISQLIQELKKSQPAMPAAKEVPKFVPPPPPPPSGQMINPLEGYVPPPSMVQPLAGPSYQAAAVMERTPYRLHEETRSSLVPEQQWAKMHPGTSSIHIRVPDDGGDNQWGFKGQIIQLSVDLLQSIQSIKQMLSGILGGMPPQKMKFKTHVHSVLKDQDTLAKYNISNGAMIELALKERGGRKRG</sequence>
<evidence type="ECO:0000259" key="7">
    <source>
        <dbReference type="PROSITE" id="PS50053"/>
    </source>
</evidence>
<dbReference type="InterPro" id="IPR035967">
    <property type="entry name" value="SWAP/Surp_sf"/>
</dbReference>
<keyword evidence="4" id="KW-0677">Repeat</keyword>
<dbReference type="PROSITE" id="PS50128">
    <property type="entry name" value="SURP"/>
    <property type="match status" value="2"/>
</dbReference>
<dbReference type="EMBL" id="CAJZBQ010000024">
    <property type="protein sequence ID" value="CAG9319874.1"/>
    <property type="molecule type" value="Genomic_DNA"/>
</dbReference>
<dbReference type="InterPro" id="IPR000626">
    <property type="entry name" value="Ubiquitin-like_dom"/>
</dbReference>
<evidence type="ECO:0000313" key="10">
    <source>
        <dbReference type="Proteomes" id="UP001162131"/>
    </source>
</evidence>
<dbReference type="GO" id="GO:0003723">
    <property type="term" value="F:RNA binding"/>
    <property type="evidence" value="ECO:0007669"/>
    <property type="project" value="InterPro"/>
</dbReference>
<evidence type="ECO:0000313" key="9">
    <source>
        <dbReference type="EMBL" id="CAG9319874.1"/>
    </source>
</evidence>
<dbReference type="Pfam" id="PF01805">
    <property type="entry name" value="Surp"/>
    <property type="match status" value="2"/>
</dbReference>
<comment type="subcellular location">
    <subcellularLocation>
        <location evidence="1">Nucleus</location>
    </subcellularLocation>
</comment>
<dbReference type="GO" id="GO:0045292">
    <property type="term" value="P:mRNA cis splicing, via spliceosome"/>
    <property type="evidence" value="ECO:0007669"/>
    <property type="project" value="InterPro"/>
</dbReference>
<dbReference type="SUPFAM" id="SSF109905">
    <property type="entry name" value="Surp module (SWAP domain)"/>
    <property type="match status" value="2"/>
</dbReference>
<feature type="domain" description="SURP motif" evidence="8">
    <location>
        <begin position="16"/>
        <end position="58"/>
    </location>
</feature>
<dbReference type="InterPro" id="IPR000061">
    <property type="entry name" value="Surp"/>
</dbReference>
<evidence type="ECO:0000256" key="5">
    <source>
        <dbReference type="ARBA" id="ARBA00023187"/>
    </source>
</evidence>
<dbReference type="Proteomes" id="UP001162131">
    <property type="component" value="Unassembled WGS sequence"/>
</dbReference>
<evidence type="ECO:0000256" key="3">
    <source>
        <dbReference type="ARBA" id="ARBA00022728"/>
    </source>
</evidence>
<keyword evidence="10" id="KW-1185">Reference proteome</keyword>
<dbReference type="InterPro" id="IPR035563">
    <property type="entry name" value="SF3As1_ubi"/>
</dbReference>
<dbReference type="InterPro" id="IPR029071">
    <property type="entry name" value="Ubiquitin-like_domsf"/>
</dbReference>
<dbReference type="PANTHER" id="PTHR15316">
    <property type="entry name" value="SPLICEOSOME ASSOCIATED PROTEIN 114/SWAP SPLICING FACTOR-RELATED"/>
    <property type="match status" value="1"/>
</dbReference>
<evidence type="ECO:0000256" key="4">
    <source>
        <dbReference type="ARBA" id="ARBA00022737"/>
    </source>
</evidence>
<keyword evidence="3" id="KW-0747">Spliceosome</keyword>
<keyword evidence="2" id="KW-0507">mRNA processing</keyword>
<dbReference type="CDD" id="cd01800">
    <property type="entry name" value="Ubl_SF3a120"/>
    <property type="match status" value="1"/>
</dbReference>
<dbReference type="PROSITE" id="PS50053">
    <property type="entry name" value="UBIQUITIN_2"/>
    <property type="match status" value="1"/>
</dbReference>
<dbReference type="Gene3D" id="1.10.10.790">
    <property type="entry name" value="Surp module"/>
    <property type="match status" value="2"/>
</dbReference>
<accession>A0AAU9JDW2</accession>
<dbReference type="GO" id="GO:0000381">
    <property type="term" value="P:regulation of alternative mRNA splicing, via spliceosome"/>
    <property type="evidence" value="ECO:0007669"/>
    <property type="project" value="TreeGrafter"/>
</dbReference>
<name>A0AAU9JDW2_9CILI</name>
<evidence type="ECO:0000256" key="2">
    <source>
        <dbReference type="ARBA" id="ARBA00022664"/>
    </source>
</evidence>
<reference evidence="9" key="1">
    <citation type="submission" date="2021-09" db="EMBL/GenBank/DDBJ databases">
        <authorList>
            <consortium name="AG Swart"/>
            <person name="Singh M."/>
            <person name="Singh A."/>
            <person name="Seah K."/>
            <person name="Emmerich C."/>
        </authorList>
    </citation>
    <scope>NUCLEOTIDE SEQUENCE</scope>
    <source>
        <strain evidence="9">ATCC30299</strain>
    </source>
</reference>
<dbReference type="AlphaFoldDB" id="A0AAU9JDW2"/>
<dbReference type="PANTHER" id="PTHR15316:SF1">
    <property type="entry name" value="SPLICING FACTOR 3A SUBUNIT 1"/>
    <property type="match status" value="1"/>
</dbReference>
<keyword evidence="5" id="KW-0508">mRNA splicing</keyword>
<feature type="domain" description="SURP motif" evidence="8">
    <location>
        <begin position="112"/>
        <end position="154"/>
    </location>
</feature>
<dbReference type="SMART" id="SM00648">
    <property type="entry name" value="SWAP"/>
    <property type="match status" value="2"/>
</dbReference>
<gene>
    <name evidence="9" type="ORF">BSTOLATCC_MIC25119</name>
</gene>
<organism evidence="9 10">
    <name type="scientific">Blepharisma stoltei</name>
    <dbReference type="NCBI Taxonomy" id="1481888"/>
    <lineage>
        <taxon>Eukaryota</taxon>
        <taxon>Sar</taxon>
        <taxon>Alveolata</taxon>
        <taxon>Ciliophora</taxon>
        <taxon>Postciliodesmatophora</taxon>
        <taxon>Heterotrichea</taxon>
        <taxon>Heterotrichida</taxon>
        <taxon>Blepharismidae</taxon>
        <taxon>Blepharisma</taxon>
    </lineage>
</organism>
<keyword evidence="6" id="KW-0539">Nucleus</keyword>
<dbReference type="GO" id="GO:0071004">
    <property type="term" value="C:U2-type prespliceosome"/>
    <property type="evidence" value="ECO:0007669"/>
    <property type="project" value="TreeGrafter"/>
</dbReference>
<dbReference type="InterPro" id="IPR022030">
    <property type="entry name" value="SF3A1_dom"/>
</dbReference>
<protein>
    <recommendedName>
        <fullName evidence="11">Splicing factor 3A subunit 1</fullName>
    </recommendedName>
</protein>
<evidence type="ECO:0000259" key="8">
    <source>
        <dbReference type="PROSITE" id="PS50128"/>
    </source>
</evidence>
<comment type="caution">
    <text evidence="9">The sequence shown here is derived from an EMBL/GenBank/DDBJ whole genome shotgun (WGS) entry which is preliminary data.</text>
</comment>
<evidence type="ECO:0000256" key="6">
    <source>
        <dbReference type="ARBA" id="ARBA00023242"/>
    </source>
</evidence>
<dbReference type="InterPro" id="IPR045146">
    <property type="entry name" value="SF3A1"/>
</dbReference>
<evidence type="ECO:0000256" key="1">
    <source>
        <dbReference type="ARBA" id="ARBA00004123"/>
    </source>
</evidence>
<dbReference type="SUPFAM" id="SSF54236">
    <property type="entry name" value="Ubiquitin-like"/>
    <property type="match status" value="1"/>
</dbReference>
<dbReference type="FunFam" id="1.10.10.790:FF:000002">
    <property type="entry name" value="Splicing factor 3A subunit 1"/>
    <property type="match status" value="1"/>
</dbReference>
<dbReference type="GO" id="GO:0071013">
    <property type="term" value="C:catalytic step 2 spliceosome"/>
    <property type="evidence" value="ECO:0007669"/>
    <property type="project" value="TreeGrafter"/>
</dbReference>
<proteinExistence type="predicted"/>
<feature type="domain" description="Ubiquitin-like" evidence="7">
    <location>
        <begin position="496"/>
        <end position="581"/>
    </location>
</feature>
<dbReference type="FunFam" id="1.10.10.790:FF:000001">
    <property type="entry name" value="Splicing factor 3a, subunit 1"/>
    <property type="match status" value="1"/>
</dbReference>
<dbReference type="Gene3D" id="3.10.20.90">
    <property type="entry name" value="Phosphatidylinositol 3-kinase Catalytic Subunit, Chain A, domain 1"/>
    <property type="match status" value="1"/>
</dbReference>
<evidence type="ECO:0008006" key="11">
    <source>
        <dbReference type="Google" id="ProtNLM"/>
    </source>
</evidence>
<dbReference type="GO" id="GO:0005686">
    <property type="term" value="C:U2 snRNP"/>
    <property type="evidence" value="ECO:0007669"/>
    <property type="project" value="TreeGrafter"/>
</dbReference>
<dbReference type="Pfam" id="PF12230">
    <property type="entry name" value="PRP21_like_P"/>
    <property type="match status" value="1"/>
</dbReference>